<name>A0A267MJZ0_9FIRM</name>
<reference evidence="1 2" key="1">
    <citation type="submission" date="2017-06" db="EMBL/GenBank/DDBJ databases">
        <title>Draft genome sequence of anaerobic fermentative bacterium Anaeromicrobium sediminis DY2726D isolated from West Pacific Ocean sediments.</title>
        <authorList>
            <person name="Zeng X."/>
        </authorList>
    </citation>
    <scope>NUCLEOTIDE SEQUENCE [LARGE SCALE GENOMIC DNA]</scope>
    <source>
        <strain evidence="1 2">DY2726D</strain>
    </source>
</reference>
<gene>
    <name evidence="1" type="ORF">CCE28_07780</name>
</gene>
<keyword evidence="2" id="KW-1185">Reference proteome</keyword>
<dbReference type="RefSeq" id="WP_095132671.1">
    <property type="nucleotide sequence ID" value="NZ_NIBG01000005.1"/>
</dbReference>
<dbReference type="AlphaFoldDB" id="A0A267MJZ0"/>
<proteinExistence type="predicted"/>
<dbReference type="EMBL" id="NIBG01000005">
    <property type="protein sequence ID" value="PAB59846.1"/>
    <property type="molecule type" value="Genomic_DNA"/>
</dbReference>
<protein>
    <submittedName>
        <fullName evidence="1">Uncharacterized protein</fullName>
    </submittedName>
</protein>
<sequence length="60" mass="6809">MGGFKIICSQCGSDKVIEKSGKNKIDRLGKRVKYAEGIERQCLDCDNESFVIHRTWCEKG</sequence>
<accession>A0A267MJZ0</accession>
<evidence type="ECO:0000313" key="1">
    <source>
        <dbReference type="EMBL" id="PAB59846.1"/>
    </source>
</evidence>
<comment type="caution">
    <text evidence="1">The sequence shown here is derived from an EMBL/GenBank/DDBJ whole genome shotgun (WGS) entry which is preliminary data.</text>
</comment>
<evidence type="ECO:0000313" key="2">
    <source>
        <dbReference type="Proteomes" id="UP000216024"/>
    </source>
</evidence>
<organism evidence="1 2">
    <name type="scientific">Anaeromicrobium sediminis</name>
    <dbReference type="NCBI Taxonomy" id="1478221"/>
    <lineage>
        <taxon>Bacteria</taxon>
        <taxon>Bacillati</taxon>
        <taxon>Bacillota</taxon>
        <taxon>Clostridia</taxon>
        <taxon>Peptostreptococcales</taxon>
        <taxon>Thermotaleaceae</taxon>
        <taxon>Anaeromicrobium</taxon>
    </lineage>
</organism>
<dbReference type="Proteomes" id="UP000216024">
    <property type="component" value="Unassembled WGS sequence"/>
</dbReference>